<organism evidence="28 29">
    <name type="scientific">Corythaixoides concolor</name>
    <name type="common">Grey go-away-bird</name>
    <dbReference type="NCBI Taxonomy" id="103956"/>
    <lineage>
        <taxon>Eukaryota</taxon>
        <taxon>Metazoa</taxon>
        <taxon>Chordata</taxon>
        <taxon>Craniata</taxon>
        <taxon>Vertebrata</taxon>
        <taxon>Euteleostomi</taxon>
        <taxon>Archelosauria</taxon>
        <taxon>Archosauria</taxon>
        <taxon>Dinosauria</taxon>
        <taxon>Saurischia</taxon>
        <taxon>Theropoda</taxon>
        <taxon>Coelurosauria</taxon>
        <taxon>Aves</taxon>
        <taxon>Neognathae</taxon>
        <taxon>Neoaves</taxon>
        <taxon>Otidimorphae</taxon>
        <taxon>Musophagiformes</taxon>
        <taxon>Musophagidae</taxon>
        <taxon>Corythaixoides</taxon>
    </lineage>
</organism>
<evidence type="ECO:0000256" key="14">
    <source>
        <dbReference type="ARBA" id="ARBA00023180"/>
    </source>
</evidence>
<dbReference type="SMART" id="SM00034">
    <property type="entry name" value="CLECT"/>
    <property type="match status" value="1"/>
</dbReference>
<dbReference type="InterPro" id="IPR000742">
    <property type="entry name" value="EGF"/>
</dbReference>
<dbReference type="CDD" id="cd03517">
    <property type="entry name" value="Link_domain_CSPGs_modules_1_3"/>
    <property type="match status" value="2"/>
</dbReference>
<feature type="disulfide bond" evidence="19">
    <location>
        <begin position="2008"/>
        <end position="2051"/>
    </location>
</feature>
<evidence type="ECO:0000256" key="10">
    <source>
        <dbReference type="ARBA" id="ARBA00022737"/>
    </source>
</evidence>
<evidence type="ECO:0000256" key="5">
    <source>
        <dbReference type="ARBA" id="ARBA00022536"/>
    </source>
</evidence>
<dbReference type="Pfam" id="PF00193">
    <property type="entry name" value="Xlink"/>
    <property type="match status" value="4"/>
</dbReference>
<comment type="similarity">
    <text evidence="2">Belongs to the aggrecan/versican proteoglycan family.</text>
</comment>
<feature type="non-terminal residue" evidence="28">
    <location>
        <position position="2095"/>
    </location>
</feature>
<feature type="disulfide bond" evidence="19">
    <location>
        <begin position="2037"/>
        <end position="2064"/>
    </location>
</feature>
<dbReference type="PROSITE" id="PS50963">
    <property type="entry name" value="LINK_2"/>
    <property type="match status" value="4"/>
</dbReference>
<protein>
    <recommendedName>
        <fullName evidence="16">Aggrecan core protein</fullName>
    </recommendedName>
    <alternativeName>
        <fullName evidence="17">Cartilage-specific proteoglycan core protein</fullName>
    </alternativeName>
</protein>
<dbReference type="Pfam" id="PF00084">
    <property type="entry name" value="Sushi"/>
    <property type="match status" value="1"/>
</dbReference>
<dbReference type="FunFam" id="3.10.100.10:FF:000002">
    <property type="entry name" value="Hyaluronan proteoglycan link protein 1"/>
    <property type="match status" value="2"/>
</dbReference>
<dbReference type="GO" id="GO:0010001">
    <property type="term" value="P:glial cell differentiation"/>
    <property type="evidence" value="ECO:0007669"/>
    <property type="project" value="TreeGrafter"/>
</dbReference>
<dbReference type="InterPro" id="IPR050691">
    <property type="entry name" value="Hyaluronan_bind_Proteoglycan"/>
</dbReference>
<evidence type="ECO:0000256" key="16">
    <source>
        <dbReference type="ARBA" id="ARBA00039399"/>
    </source>
</evidence>
<dbReference type="CDD" id="cd03588">
    <property type="entry name" value="CLECT_CSPGs"/>
    <property type="match status" value="1"/>
</dbReference>
<keyword evidence="7" id="KW-0479">Metal-binding</keyword>
<keyword evidence="8 22" id="KW-0732">Signal</keyword>
<dbReference type="InterPro" id="IPR018378">
    <property type="entry name" value="C-type_lectin_CS"/>
</dbReference>
<sequence>MTTFLLVLVCLRVITAAVSVELSDSSDGLEVKIPEQSPLRVVLGSSLNIPCYFNIPEEQDTSALLTPRIKWSKLSNGTEVVLLVATGGKIRFNTEYREVISLPNYPSIPTDATLEIKALRSNHTGIYRCEVMYGIEDRQDTIEVLVKGVVFHYRAISTRYTLNFEKAKQACIQNSAVIATPEQLQAAYEDGYEQCDAGWLADQTVRYPIHWPRERCYGDKDEFPGVRTYGVREPDETYDVYCYAEQMQGKVFYATAPEKFTFQEAFDKCHSLGARLATTGELYLAWKDGMDMCSAGWLADRSVRYPISRARPNCGGNLVGVRTVYLYVNQTGYPHPDSRYDAICYGGDDVEILVPGEFIDETRRELGSAFTIQTVTQTEVELPLPHNATEEEARGSIATLEPIDITPTATELYEGFTVLPDLFPTGVTVETAAPEEENVTREAVTGVWAVPEEVTTIALGTGITAETAEVSSVEEVVRVTATPGLESASAFTVEDQLVQATAAPGVGLLPEQPISPTGVVFHYRAATSRYAFSFVQAQQACLENNAVIATPEQLQAAYEAGFDQCDAGWLRDQTVRYPIVNPRSNCVGDKESSPGVRSYGMRPASETYDVYCYIDRLKGEVFFATQPEQFTFPEAQQYCESQNATLASVGQLHAAWKQGLDRCYAGWLADGSLRYPITSPRPACGGDAPGVRTVYQHYNQTGFPDPLSRHHAFCFRALPPAEEEGVTSFFEEDVLATQVIPGVEGVPSGEEVTVETEFATQPENQTAWGTEVFPTDVSLLSGGPSAFPPATIVPEETSTEASVSEVSGEVTESGEHQVSGEPSASGWISGVPDTSGEPTSGVFELSGEHSGIGESGLPSVDLHTSGFLPGEHGLPSGDVSGLPSGIVDISGLPSAEEDMSVSTSRIPEISGMPSGVESSGLPSGFSGEISGTEIISGVSSGEESGLASGFPTVSLVDTTLVEVVTAAPERREEGKGSIGVSGEGDLSGFPSTEWDTSGGAQGLPSGTELSGEPSGGPELSGEPSGVPELSGEPSGVPELSGEPSGVPKLSGEPSGGPELSGLPSGLDISGESSGTHEISGLVDISGLTSGIDGSGEASGITFVDASLEEVTTTPSITEAEAKEILEISGLPSGGEDTSGMVSGSLDISGEPSGHVDFGGSVSGVLEISGHPSGVIDSSGEVSGVDVTSGLLSGEESGLSSGFPTVSLVDTTLVEVVTQTSAAQEVGEGPSGMIEISGFPSGDRGLSGEGSGAVETSGIPSGTGDFSGEPSRIPYVSGDISGATDLSGQSSAVTDISGEASGLPEVTLVTSDLVEVVTRPTVSQELGGETAVTFPYSFGPSGEASASGELSGETSALPESGVETSTAFEISGETSAFPETSIETSTIQEISGETSAFPETSVETSTIQEISGEISGFPEFNIETSTIQEISGETSGFPEITTETSTIHETSGEASAFPEISIETSTVHEISGESSAFPEIRIETSTHQEARGETSGYPEISIETSTVHETSGETSAFPEISIETSTVHEISGESSAFPEIRIETSTHQEARGETSGYPEISIETSTVHETSGETSAFPEISIETSTVHEISGETSAFPEIRIETSTSQEAQGETSAFPEISIETSTVHEISGETSTFPEISIETPPSQEARGETSNYPEISIETSTVQEVSGESSAFPEIRIETSTSQEAPGETSAFPDIGIETSTVHETSGETFVLPAANVETAATALASGELSVAPEEKEIPDATSGAVTDSIAGVSVETSVPNILISTSTPDVEPTQRPRNPEEAQLEIEPSPPAVSGQETETDVVLDNPHLLATATAALPQVSQEAIDTLGPTTEDTDECHASPCLNGATCVDGIDSFKCLCLPSYGGDLCEIDLENCEEGWTKFQGHCYRHFEERETWMDAEARCRQHQAHLSSIITPEEQEFVNSHAQDYQWVGLSDRAVENDFRWSDGHSLQFENWRPNQPDNFFAAGEDCVVMIWHEQGEWNDVPCNYHLPFTCKKGTVACGDPPAVENARTFGRKKDRYEINSMVRYQCDQGYIQRHVPTIRCQPNGQWEEPRISCINPSNYQRRLYKRSPRSRSRSSGRAVHRPTH</sequence>
<dbReference type="FunFam" id="2.60.40.10:FF:001192">
    <property type="entry name" value="Aggrecan core protein"/>
    <property type="match status" value="1"/>
</dbReference>
<feature type="compositionally biased region" description="Low complexity" evidence="21">
    <location>
        <begin position="1049"/>
        <end position="1066"/>
    </location>
</feature>
<dbReference type="InterPro" id="IPR013106">
    <property type="entry name" value="Ig_V-set"/>
</dbReference>
<dbReference type="InterPro" id="IPR016186">
    <property type="entry name" value="C-type_lectin-like/link_sf"/>
</dbReference>
<dbReference type="FunFam" id="2.10.70.10:FF:000003">
    <property type="entry name" value="Versican core protein"/>
    <property type="match status" value="1"/>
</dbReference>
<proteinExistence type="inferred from homology"/>
<dbReference type="InterPro" id="IPR016187">
    <property type="entry name" value="CTDL_fold"/>
</dbReference>
<dbReference type="Pfam" id="PF00059">
    <property type="entry name" value="Lectin_C"/>
    <property type="match status" value="1"/>
</dbReference>
<dbReference type="PROSITE" id="PS01187">
    <property type="entry name" value="EGF_CA"/>
    <property type="match status" value="1"/>
</dbReference>
<dbReference type="FunFam" id="3.10.100.10:FF:000011">
    <property type="entry name" value="Aggrecan core protein"/>
    <property type="match status" value="1"/>
</dbReference>
<dbReference type="FunFam" id="3.10.100.10:FF:000009">
    <property type="entry name" value="Aggrecan core protein"/>
    <property type="match status" value="1"/>
</dbReference>
<dbReference type="PROSITE" id="PS50041">
    <property type="entry name" value="C_TYPE_LECTIN_2"/>
    <property type="match status" value="1"/>
</dbReference>
<comment type="caution">
    <text evidence="18">Lacks conserved residue(s) required for the propagation of feature annotation.</text>
</comment>
<feature type="disulfide bond" evidence="20">
    <location>
        <begin position="293"/>
        <end position="314"/>
    </location>
</feature>
<evidence type="ECO:0000256" key="12">
    <source>
        <dbReference type="ARBA" id="ARBA00022974"/>
    </source>
</evidence>
<dbReference type="PROSITE" id="PS01241">
    <property type="entry name" value="LINK_1"/>
    <property type="match status" value="3"/>
</dbReference>
<feature type="region of interest" description="Disordered" evidence="21">
    <location>
        <begin position="789"/>
        <end position="882"/>
    </location>
</feature>
<evidence type="ECO:0000256" key="20">
    <source>
        <dbReference type="PROSITE-ProRule" id="PRU00323"/>
    </source>
</evidence>
<evidence type="ECO:0000256" key="17">
    <source>
        <dbReference type="ARBA" id="ARBA00042947"/>
    </source>
</evidence>
<dbReference type="GO" id="GO:0005540">
    <property type="term" value="F:hyaluronic acid binding"/>
    <property type="evidence" value="ECO:0007669"/>
    <property type="project" value="InterPro"/>
</dbReference>
<evidence type="ECO:0000256" key="18">
    <source>
        <dbReference type="PROSITE-ProRule" id="PRU00076"/>
    </source>
</evidence>
<evidence type="ECO:0000256" key="21">
    <source>
        <dbReference type="SAM" id="MobiDB-lite"/>
    </source>
</evidence>
<keyword evidence="3" id="KW-0964">Secreted</keyword>
<dbReference type="SMART" id="SM00179">
    <property type="entry name" value="EGF_CA"/>
    <property type="match status" value="1"/>
</dbReference>
<feature type="region of interest" description="Disordered" evidence="21">
    <location>
        <begin position="966"/>
        <end position="1074"/>
    </location>
</feature>
<accession>A0A7L0EXB6</accession>
<dbReference type="OrthoDB" id="5860362at2759"/>
<feature type="region of interest" description="Disordered" evidence="21">
    <location>
        <begin position="1340"/>
        <end position="1359"/>
    </location>
</feature>
<evidence type="ECO:0000259" key="25">
    <source>
        <dbReference type="PROSITE" id="PS50835"/>
    </source>
</evidence>
<evidence type="ECO:0000256" key="8">
    <source>
        <dbReference type="ARBA" id="ARBA00022729"/>
    </source>
</evidence>
<evidence type="ECO:0000256" key="13">
    <source>
        <dbReference type="ARBA" id="ARBA00023157"/>
    </source>
</evidence>
<dbReference type="InterPro" id="IPR000152">
    <property type="entry name" value="EGF-type_Asp/Asn_hydroxyl_site"/>
</dbReference>
<evidence type="ECO:0000256" key="19">
    <source>
        <dbReference type="PROSITE-ProRule" id="PRU00302"/>
    </source>
</evidence>
<feature type="domain" description="EGF-like" evidence="23">
    <location>
        <begin position="1839"/>
        <end position="1875"/>
    </location>
</feature>
<feature type="compositionally biased region" description="Low complexity" evidence="21">
    <location>
        <begin position="1340"/>
        <end position="1355"/>
    </location>
</feature>
<dbReference type="Gene3D" id="2.10.25.10">
    <property type="entry name" value="Laminin"/>
    <property type="match status" value="1"/>
</dbReference>
<dbReference type="PROSITE" id="PS00022">
    <property type="entry name" value="EGF_1"/>
    <property type="match status" value="1"/>
</dbReference>
<feature type="region of interest" description="Disordered" evidence="21">
    <location>
        <begin position="1768"/>
        <end position="1803"/>
    </location>
</feature>
<dbReference type="InterPro" id="IPR001304">
    <property type="entry name" value="C-type_lectin-like"/>
</dbReference>
<dbReference type="FunFam" id="2.10.25.10:FF:000006">
    <property type="entry name" value="Versican core protein-like isoform 1"/>
    <property type="match status" value="1"/>
</dbReference>
<feature type="compositionally biased region" description="Low complexity" evidence="21">
    <location>
        <begin position="795"/>
        <end position="811"/>
    </location>
</feature>
<dbReference type="InterPro" id="IPR013783">
    <property type="entry name" value="Ig-like_fold"/>
</dbReference>
<evidence type="ECO:0000259" key="27">
    <source>
        <dbReference type="PROSITE" id="PS50963"/>
    </source>
</evidence>
<keyword evidence="15" id="KW-0393">Immunoglobulin domain</keyword>
<feature type="disulfide bond" evidence="20">
    <location>
        <begin position="663"/>
        <end position="684"/>
    </location>
</feature>
<dbReference type="GO" id="GO:0030246">
    <property type="term" value="F:carbohydrate binding"/>
    <property type="evidence" value="ECO:0007669"/>
    <property type="project" value="UniProtKB-KW"/>
</dbReference>
<dbReference type="PROSITE" id="PS00010">
    <property type="entry name" value="ASX_HYDROXYL"/>
    <property type="match status" value="1"/>
</dbReference>
<keyword evidence="12" id="KW-0654">Proteoglycan</keyword>
<feature type="disulfide bond" evidence="20">
    <location>
        <begin position="195"/>
        <end position="216"/>
    </location>
</feature>
<dbReference type="InterPro" id="IPR018097">
    <property type="entry name" value="EGF_Ca-bd_CS"/>
</dbReference>
<feature type="domain" description="Link" evidence="27">
    <location>
        <begin position="250"/>
        <end position="346"/>
    </location>
</feature>
<dbReference type="FunFam" id="3.10.100.10:FF:000003">
    <property type="entry name" value="Versican core protein"/>
    <property type="match status" value="1"/>
</dbReference>
<dbReference type="Pfam" id="PF07686">
    <property type="entry name" value="V-set"/>
    <property type="match status" value="1"/>
</dbReference>
<dbReference type="InterPro" id="IPR001881">
    <property type="entry name" value="EGF-like_Ca-bd_dom"/>
</dbReference>
<evidence type="ECO:0000256" key="7">
    <source>
        <dbReference type="ARBA" id="ARBA00022723"/>
    </source>
</evidence>
<evidence type="ECO:0000256" key="4">
    <source>
        <dbReference type="ARBA" id="ARBA00022530"/>
    </source>
</evidence>
<dbReference type="SMART" id="SM00445">
    <property type="entry name" value="LINK"/>
    <property type="match status" value="4"/>
</dbReference>
<dbReference type="GO" id="GO:0001501">
    <property type="term" value="P:skeletal system development"/>
    <property type="evidence" value="ECO:0007669"/>
    <property type="project" value="TreeGrafter"/>
</dbReference>
<keyword evidence="5 18" id="KW-0245">EGF-like domain</keyword>
<comment type="caution">
    <text evidence="28">The sequence shown here is derived from an EMBL/GenBank/DDBJ whole genome shotgun (WGS) entry which is preliminary data.</text>
</comment>
<gene>
    <name evidence="28" type="primary">Acan</name>
    <name evidence="28" type="ORF">CORCON_R01614</name>
</gene>
<evidence type="ECO:0000259" key="26">
    <source>
        <dbReference type="PROSITE" id="PS50923"/>
    </source>
</evidence>
<dbReference type="GO" id="GO:0005509">
    <property type="term" value="F:calcium ion binding"/>
    <property type="evidence" value="ECO:0007669"/>
    <property type="project" value="InterPro"/>
</dbReference>
<dbReference type="Gene3D" id="2.10.70.10">
    <property type="entry name" value="Complement Module, domain 1"/>
    <property type="match status" value="1"/>
</dbReference>
<keyword evidence="11" id="KW-0106">Calcium</keyword>
<dbReference type="InterPro" id="IPR035976">
    <property type="entry name" value="Sushi/SCR/CCP_sf"/>
</dbReference>
<evidence type="ECO:0000313" key="29">
    <source>
        <dbReference type="Proteomes" id="UP000526942"/>
    </source>
</evidence>
<feature type="domain" description="Ig-like" evidence="25">
    <location>
        <begin position="34"/>
        <end position="143"/>
    </location>
</feature>
<evidence type="ECO:0000256" key="22">
    <source>
        <dbReference type="SAM" id="SignalP"/>
    </source>
</evidence>
<dbReference type="GO" id="GO:0072534">
    <property type="term" value="C:perineuronal net"/>
    <property type="evidence" value="ECO:0007669"/>
    <property type="project" value="TreeGrafter"/>
</dbReference>
<dbReference type="GO" id="GO:0007155">
    <property type="term" value="P:cell adhesion"/>
    <property type="evidence" value="ECO:0007669"/>
    <property type="project" value="InterPro"/>
</dbReference>
<dbReference type="Pfam" id="PF00008">
    <property type="entry name" value="EGF"/>
    <property type="match status" value="1"/>
</dbReference>
<dbReference type="SUPFAM" id="SSF56436">
    <property type="entry name" value="C-type lectin-like"/>
    <property type="match status" value="5"/>
</dbReference>
<dbReference type="Proteomes" id="UP000526942">
    <property type="component" value="Unassembled WGS sequence"/>
</dbReference>
<dbReference type="PROSITE" id="PS50835">
    <property type="entry name" value="IG_LIKE"/>
    <property type="match status" value="1"/>
</dbReference>
<name>A0A7L0EXB6_CORCN</name>
<keyword evidence="14" id="KW-0325">Glycoprotein</keyword>
<evidence type="ECO:0000256" key="2">
    <source>
        <dbReference type="ARBA" id="ARBA00006838"/>
    </source>
</evidence>
<evidence type="ECO:0000256" key="1">
    <source>
        <dbReference type="ARBA" id="ARBA00004498"/>
    </source>
</evidence>
<dbReference type="SUPFAM" id="SSF48726">
    <property type="entry name" value="Immunoglobulin"/>
    <property type="match status" value="1"/>
</dbReference>
<dbReference type="SMART" id="SM00409">
    <property type="entry name" value="IG"/>
    <property type="match status" value="1"/>
</dbReference>
<dbReference type="EMBL" id="VXAM01000013">
    <property type="protein sequence ID" value="NXJ87733.1"/>
    <property type="molecule type" value="Genomic_DNA"/>
</dbReference>
<dbReference type="GO" id="GO:0007417">
    <property type="term" value="P:central nervous system development"/>
    <property type="evidence" value="ECO:0007669"/>
    <property type="project" value="TreeGrafter"/>
</dbReference>
<evidence type="ECO:0000256" key="11">
    <source>
        <dbReference type="ARBA" id="ARBA00022837"/>
    </source>
</evidence>
<evidence type="ECO:0000256" key="15">
    <source>
        <dbReference type="ARBA" id="ARBA00023319"/>
    </source>
</evidence>
<dbReference type="InterPro" id="IPR033987">
    <property type="entry name" value="CSPG_CTLD"/>
</dbReference>
<dbReference type="SMART" id="SM00032">
    <property type="entry name" value="CCP"/>
    <property type="match status" value="1"/>
</dbReference>
<evidence type="ECO:0000259" key="23">
    <source>
        <dbReference type="PROSITE" id="PS50026"/>
    </source>
</evidence>
<dbReference type="PRINTS" id="PR01265">
    <property type="entry name" value="LINKMODULE"/>
</dbReference>
<dbReference type="InterPro" id="IPR036179">
    <property type="entry name" value="Ig-like_dom_sf"/>
</dbReference>
<dbReference type="SUPFAM" id="SSF57535">
    <property type="entry name" value="Complement control module/SCR domain"/>
    <property type="match status" value="1"/>
</dbReference>
<dbReference type="GO" id="GO:0045202">
    <property type="term" value="C:synapse"/>
    <property type="evidence" value="ECO:0007669"/>
    <property type="project" value="TreeGrafter"/>
</dbReference>
<evidence type="ECO:0000313" key="28">
    <source>
        <dbReference type="EMBL" id="NXJ87733.1"/>
    </source>
</evidence>
<feature type="chain" id="PRO_5029808952" description="Aggrecan core protein" evidence="22">
    <location>
        <begin position="17"/>
        <end position="2095"/>
    </location>
</feature>
<feature type="non-terminal residue" evidence="28">
    <location>
        <position position="1"/>
    </location>
</feature>
<dbReference type="PANTHER" id="PTHR22804:SF42">
    <property type="entry name" value="AGGRECAN CORE PROTEIN"/>
    <property type="match status" value="1"/>
</dbReference>
<keyword evidence="29" id="KW-1185">Reference proteome</keyword>
<feature type="domain" description="C-type lectin" evidence="24">
    <location>
        <begin position="1888"/>
        <end position="2002"/>
    </location>
</feature>
<feature type="disulfide bond" evidence="20">
    <location>
        <begin position="565"/>
        <end position="586"/>
    </location>
</feature>
<feature type="disulfide bond" evidence="18">
    <location>
        <begin position="1865"/>
        <end position="1874"/>
    </location>
</feature>
<dbReference type="PANTHER" id="PTHR22804">
    <property type="entry name" value="AGGRECAN/VERSICAN PROTEOGLYCAN"/>
    <property type="match status" value="1"/>
</dbReference>
<dbReference type="GO" id="GO:0005615">
    <property type="term" value="C:extracellular space"/>
    <property type="evidence" value="ECO:0007669"/>
    <property type="project" value="TreeGrafter"/>
</dbReference>
<feature type="domain" description="Link" evidence="27">
    <location>
        <begin position="620"/>
        <end position="716"/>
    </location>
</feature>
<dbReference type="InterPro" id="IPR000436">
    <property type="entry name" value="Sushi_SCR_CCP_dom"/>
</dbReference>
<feature type="compositionally biased region" description="Low complexity" evidence="21">
    <location>
        <begin position="1004"/>
        <end position="1028"/>
    </location>
</feature>
<feature type="domain" description="Link" evidence="27">
    <location>
        <begin position="149"/>
        <end position="244"/>
    </location>
</feature>
<dbReference type="Gene3D" id="2.60.40.10">
    <property type="entry name" value="Immunoglobulins"/>
    <property type="match status" value="1"/>
</dbReference>
<evidence type="ECO:0000259" key="24">
    <source>
        <dbReference type="PROSITE" id="PS50041"/>
    </source>
</evidence>
<dbReference type="InterPro" id="IPR007110">
    <property type="entry name" value="Ig-like_dom"/>
</dbReference>
<dbReference type="InterPro" id="IPR000538">
    <property type="entry name" value="Link_dom"/>
</dbReference>
<keyword evidence="9" id="KW-0430">Lectin</keyword>
<feature type="region of interest" description="Disordered" evidence="21">
    <location>
        <begin position="1241"/>
        <end position="1271"/>
    </location>
</feature>
<comment type="subcellular location">
    <subcellularLocation>
        <location evidence="1">Secreted</location>
        <location evidence="1">Extracellular space</location>
        <location evidence="1">Extracellular matrix</location>
    </subcellularLocation>
</comment>
<keyword evidence="4" id="KW-0272">Extracellular matrix</keyword>
<dbReference type="CDD" id="cd03520">
    <property type="entry name" value="Link_domain_CSPGs_modules_2_4"/>
    <property type="match status" value="2"/>
</dbReference>
<dbReference type="GO" id="GO:0002052">
    <property type="term" value="P:positive regulation of neuroblast proliferation"/>
    <property type="evidence" value="ECO:0007669"/>
    <property type="project" value="TreeGrafter"/>
</dbReference>
<dbReference type="CDD" id="cd00054">
    <property type="entry name" value="EGF_CA"/>
    <property type="match status" value="1"/>
</dbReference>
<dbReference type="InterPro" id="IPR003599">
    <property type="entry name" value="Ig_sub"/>
</dbReference>
<evidence type="ECO:0000256" key="6">
    <source>
        <dbReference type="ARBA" id="ARBA00022659"/>
    </source>
</evidence>
<keyword evidence="10" id="KW-0677">Repeat</keyword>
<reference evidence="28 29" key="1">
    <citation type="submission" date="2019-09" db="EMBL/GenBank/DDBJ databases">
        <title>Bird 10,000 Genomes (B10K) Project - Family phase.</title>
        <authorList>
            <person name="Zhang G."/>
        </authorList>
    </citation>
    <scope>NUCLEOTIDE SEQUENCE [LARGE SCALE GENOMIC DNA]</scope>
    <source>
        <strain evidence="28">B10K-DU-011-20</strain>
        <tissue evidence="28">Muscle</tissue>
    </source>
</reference>
<feature type="domain" description="Sushi" evidence="26">
    <location>
        <begin position="2006"/>
        <end position="2066"/>
    </location>
</feature>
<feature type="signal peptide" evidence="22">
    <location>
        <begin position="1"/>
        <end position="16"/>
    </location>
</feature>
<dbReference type="SMART" id="SM00181">
    <property type="entry name" value="EGF"/>
    <property type="match status" value="1"/>
</dbReference>
<keyword evidence="13 18" id="KW-1015">Disulfide bond</keyword>
<feature type="region of interest" description="Disordered" evidence="21">
    <location>
        <begin position="2075"/>
        <end position="2095"/>
    </location>
</feature>
<evidence type="ECO:0000256" key="9">
    <source>
        <dbReference type="ARBA" id="ARBA00022734"/>
    </source>
</evidence>
<evidence type="ECO:0000256" key="3">
    <source>
        <dbReference type="ARBA" id="ARBA00022525"/>
    </source>
</evidence>
<dbReference type="PROSITE" id="PS00615">
    <property type="entry name" value="C_TYPE_LECTIN_1"/>
    <property type="match status" value="1"/>
</dbReference>
<keyword evidence="6 19" id="KW-0768">Sushi</keyword>
<dbReference type="PROSITE" id="PS50026">
    <property type="entry name" value="EGF_3"/>
    <property type="match status" value="1"/>
</dbReference>
<feature type="domain" description="Link" evidence="27">
    <location>
        <begin position="519"/>
        <end position="614"/>
    </location>
</feature>
<dbReference type="Gene3D" id="3.10.100.10">
    <property type="entry name" value="Mannose-Binding Protein A, subunit A"/>
    <property type="match status" value="5"/>
</dbReference>
<dbReference type="PROSITE" id="PS50923">
    <property type="entry name" value="SUSHI"/>
    <property type="match status" value="1"/>
</dbReference>
<dbReference type="CDD" id="cd00033">
    <property type="entry name" value="CCP"/>
    <property type="match status" value="1"/>
</dbReference>